<protein>
    <submittedName>
        <fullName evidence="1">Uncharacterized protein</fullName>
    </submittedName>
</protein>
<accession>A0ABY5VVX6</accession>
<organism evidence="1 2">
    <name type="scientific">Dactylosporangium fulvum</name>
    <dbReference type="NCBI Taxonomy" id="53359"/>
    <lineage>
        <taxon>Bacteria</taxon>
        <taxon>Bacillati</taxon>
        <taxon>Actinomycetota</taxon>
        <taxon>Actinomycetes</taxon>
        <taxon>Micromonosporales</taxon>
        <taxon>Micromonosporaceae</taxon>
        <taxon>Dactylosporangium</taxon>
    </lineage>
</organism>
<dbReference type="Proteomes" id="UP001059617">
    <property type="component" value="Chromosome"/>
</dbReference>
<reference evidence="1" key="2">
    <citation type="submission" date="2022-09" db="EMBL/GenBank/DDBJ databases">
        <title>Biosynthetic gene clusters of Dactylosporangioum fulvum.</title>
        <authorList>
            <person name="Caradec T."/>
        </authorList>
    </citation>
    <scope>NUCLEOTIDE SEQUENCE</scope>
    <source>
        <strain evidence="1">NRRL B-16292</strain>
    </source>
</reference>
<dbReference type="RefSeq" id="WP_259858717.1">
    <property type="nucleotide sequence ID" value="NZ_BAAAST010000028.1"/>
</dbReference>
<proteinExistence type="predicted"/>
<evidence type="ECO:0000313" key="2">
    <source>
        <dbReference type="Proteomes" id="UP001059617"/>
    </source>
</evidence>
<keyword evidence="2" id="KW-1185">Reference proteome</keyword>
<gene>
    <name evidence="1" type="ORF">Dfulv_38400</name>
</gene>
<evidence type="ECO:0000313" key="1">
    <source>
        <dbReference type="EMBL" id="UWP80954.1"/>
    </source>
</evidence>
<name>A0ABY5VVX6_9ACTN</name>
<reference evidence="1" key="1">
    <citation type="submission" date="2021-04" db="EMBL/GenBank/DDBJ databases">
        <authorList>
            <person name="Hartkoorn R.C."/>
            <person name="Beaudoing E."/>
            <person name="Hot D."/>
        </authorList>
    </citation>
    <scope>NUCLEOTIDE SEQUENCE</scope>
    <source>
        <strain evidence="1">NRRL B-16292</strain>
    </source>
</reference>
<sequence length="55" mass="5684">MDAEAALLLLWAAADIPAPENTDDVDTTDPLTDVGGYLSCGCHGSQPEHTCGPLD</sequence>
<dbReference type="EMBL" id="CP073720">
    <property type="protein sequence ID" value="UWP80954.1"/>
    <property type="molecule type" value="Genomic_DNA"/>
</dbReference>